<dbReference type="VEuPathDB" id="VectorBase:ISCI004485"/>
<evidence type="ECO:0000313" key="2">
    <source>
        <dbReference type="EnsemblMetazoa" id="ISCW004485-PA"/>
    </source>
</evidence>
<evidence type="ECO:0000313" key="3">
    <source>
        <dbReference type="Proteomes" id="UP000001555"/>
    </source>
</evidence>
<accession>B7PH11</accession>
<dbReference type="HOGENOM" id="CLU_1095305_0_0_1"/>
<dbReference type="EMBL" id="DS710258">
    <property type="protein sequence ID" value="EEC05883.1"/>
    <property type="molecule type" value="Genomic_DNA"/>
</dbReference>
<organism>
    <name type="scientific">Ixodes scapularis</name>
    <name type="common">Black-legged tick</name>
    <name type="synonym">Deer tick</name>
    <dbReference type="NCBI Taxonomy" id="6945"/>
    <lineage>
        <taxon>Eukaryota</taxon>
        <taxon>Metazoa</taxon>
        <taxon>Ecdysozoa</taxon>
        <taxon>Arthropoda</taxon>
        <taxon>Chelicerata</taxon>
        <taxon>Arachnida</taxon>
        <taxon>Acari</taxon>
        <taxon>Parasitiformes</taxon>
        <taxon>Ixodida</taxon>
        <taxon>Ixodoidea</taxon>
        <taxon>Ixodidae</taxon>
        <taxon>Ixodinae</taxon>
        <taxon>Ixodes</taxon>
    </lineage>
</organism>
<gene>
    <name evidence="1" type="ORF">IscW_ISCW004485</name>
</gene>
<reference evidence="2" key="2">
    <citation type="submission" date="2020-05" db="UniProtKB">
        <authorList>
            <consortium name="EnsemblMetazoa"/>
        </authorList>
    </citation>
    <scope>IDENTIFICATION</scope>
    <source>
        <strain evidence="2">wikel</strain>
    </source>
</reference>
<dbReference type="AlphaFoldDB" id="B7PH11"/>
<proteinExistence type="predicted"/>
<evidence type="ECO:0000313" key="1">
    <source>
        <dbReference type="EMBL" id="EEC05883.1"/>
    </source>
</evidence>
<name>B7PH11_IXOSC</name>
<dbReference type="EnsemblMetazoa" id="ISCW004485-RA">
    <property type="protein sequence ID" value="ISCW004485-PA"/>
    <property type="gene ID" value="ISCW004485"/>
</dbReference>
<keyword evidence="3" id="KW-1185">Reference proteome</keyword>
<dbReference type="InParanoid" id="B7PH11"/>
<dbReference type="Proteomes" id="UP000001555">
    <property type="component" value="Unassembled WGS sequence"/>
</dbReference>
<dbReference type="PaxDb" id="6945-B7PH11"/>
<sequence length="254" mass="27455">MKPQIYSPPRIPTGETPTWSLHSTVFPSSNTAALPTWTVRQITEPRATASLPGYPPLTTFVDSYPPPVVEIFLGQNLELRGPYEDQRACLRQQHGQGSLVSRHATLADHPVATARLKSVAEVERQQLTLYSPSRVLLGQPMGVAWTPPSSRPCRPNPHQAWTGQLPGCTYLNPAPFQLPTGAVLRYPSTGYPFTAAPASSFRGAFAQGATLHAAAVLAPVSRAPGVTVSVPVFGREPSRMQARYQASVYTAFSV</sequence>
<reference evidence="1 3" key="1">
    <citation type="submission" date="2008-03" db="EMBL/GenBank/DDBJ databases">
        <title>Annotation of Ixodes scapularis.</title>
        <authorList>
            <consortium name="Ixodes scapularis Genome Project Consortium"/>
            <person name="Caler E."/>
            <person name="Hannick L.I."/>
            <person name="Bidwell S."/>
            <person name="Joardar V."/>
            <person name="Thiagarajan M."/>
            <person name="Amedeo P."/>
            <person name="Galinsky K.J."/>
            <person name="Schobel S."/>
            <person name="Inman J."/>
            <person name="Hostetler J."/>
            <person name="Miller J."/>
            <person name="Hammond M."/>
            <person name="Megy K."/>
            <person name="Lawson D."/>
            <person name="Kodira C."/>
            <person name="Sutton G."/>
            <person name="Meyer J."/>
            <person name="Hill C.A."/>
            <person name="Birren B."/>
            <person name="Nene V."/>
            <person name="Collins F."/>
            <person name="Alarcon-Chaidez F."/>
            <person name="Wikel S."/>
            <person name="Strausberg R."/>
        </authorList>
    </citation>
    <scope>NUCLEOTIDE SEQUENCE [LARGE SCALE GENOMIC DNA]</scope>
    <source>
        <strain evidence="3">Wikel</strain>
        <strain evidence="1">Wikel colony</strain>
    </source>
</reference>
<protein>
    <submittedName>
        <fullName evidence="1 2">Uncharacterized protein</fullName>
    </submittedName>
</protein>
<dbReference type="EMBL" id="ABJB010825052">
    <property type="status" value="NOT_ANNOTATED_CDS"/>
    <property type="molecule type" value="Genomic_DNA"/>
</dbReference>
<dbReference type="VEuPathDB" id="VectorBase:ISCW004485"/>